<keyword evidence="2" id="KW-1133">Transmembrane helix</keyword>
<reference evidence="3 4" key="1">
    <citation type="journal article" date="2018" name="Arch. Microbiol.">
        <title>Hymenobacter segetis sp. nov., isolated from soil.</title>
        <authorList>
            <person name="Ten L.N."/>
            <person name="Lim S.J."/>
            <person name="Kim B.O."/>
            <person name="Kang I.K."/>
            <person name="Jung H.Y."/>
        </authorList>
    </citation>
    <scope>NUCLEOTIDE SEQUENCE [LARGE SCALE GENOMIC DNA]</scope>
    <source>
        <strain evidence="3 4">S7-3-11</strain>
    </source>
</reference>
<proteinExistence type="predicted"/>
<feature type="transmembrane region" description="Helical" evidence="2">
    <location>
        <begin position="367"/>
        <end position="385"/>
    </location>
</feature>
<name>A0ABU9LVU6_9BACT</name>
<evidence type="ECO:0000256" key="2">
    <source>
        <dbReference type="SAM" id="Phobius"/>
    </source>
</evidence>
<evidence type="ECO:0008006" key="5">
    <source>
        <dbReference type="Google" id="ProtNLM"/>
    </source>
</evidence>
<keyword evidence="4" id="KW-1185">Reference proteome</keyword>
<dbReference type="Proteomes" id="UP001479606">
    <property type="component" value="Unassembled WGS sequence"/>
</dbReference>
<protein>
    <recommendedName>
        <fullName evidence="5">Glycosyltransferase RgtA/B/C/D-like domain-containing protein</fullName>
    </recommendedName>
</protein>
<evidence type="ECO:0000313" key="3">
    <source>
        <dbReference type="EMBL" id="MEL5993843.1"/>
    </source>
</evidence>
<feature type="compositionally biased region" description="Gly residues" evidence="1">
    <location>
        <begin position="429"/>
        <end position="440"/>
    </location>
</feature>
<feature type="transmembrane region" description="Helical" evidence="2">
    <location>
        <begin position="391"/>
        <end position="411"/>
    </location>
</feature>
<dbReference type="EMBL" id="JBCEVZ010000010">
    <property type="protein sequence ID" value="MEL5993843.1"/>
    <property type="molecule type" value="Genomic_DNA"/>
</dbReference>
<feature type="transmembrane region" description="Helical" evidence="2">
    <location>
        <begin position="181"/>
        <end position="201"/>
    </location>
</feature>
<feature type="transmembrane region" description="Helical" evidence="2">
    <location>
        <begin position="81"/>
        <end position="110"/>
    </location>
</feature>
<feature type="transmembrane region" description="Helical" evidence="2">
    <location>
        <begin position="336"/>
        <end position="355"/>
    </location>
</feature>
<dbReference type="RefSeq" id="WP_342296725.1">
    <property type="nucleotide sequence ID" value="NZ_JBCEVZ010000010.1"/>
</dbReference>
<comment type="caution">
    <text evidence="3">The sequence shown here is derived from an EMBL/GenBank/DDBJ whole genome shotgun (WGS) entry which is preliminary data.</text>
</comment>
<sequence>MVQTFPSDSAAARRYRWPFAGLLLAAGLLQLALFAYATAPGLASTGDSRYYLYAAHTLRETGHLLNPDGTPYRYWPPLFPLLLSACSSLACVRLLHGACLLVSLLLWSWLGRRLLPAGRALALPILLALNTPWLLVSKFVWAESVFLLLFAAYAVAMWQWLHTARWQWWGVLTAVGILLPLQRTLGLFLLAGVGAGLLVGGWRRLSARGRTRLFLHLLISGLAGVLWQWYALLVAGPSRYHPGRGWGQLLSSAADYGFVLGRWLLPLPVSGRTLLPEFAWAAGLLIIGCLLWPRHKSTSAETAAAYAPEALPEATSTTLSNSQAEPDFRLQLMLQTLWSASVALVVLVAALTVFAQSAAGIHDAERYASVLFAPVVVLVLAAWPARAPHWLGAGLLAVWLLGAAVRVGHVAQELRRVPPMPVDSFAGPGPHGQGVGAAGE</sequence>
<evidence type="ECO:0000256" key="1">
    <source>
        <dbReference type="SAM" id="MobiDB-lite"/>
    </source>
</evidence>
<feature type="region of interest" description="Disordered" evidence="1">
    <location>
        <begin position="421"/>
        <end position="440"/>
    </location>
</feature>
<organism evidence="3 4">
    <name type="scientific">Hymenobacter segetis</name>
    <dbReference type="NCBI Taxonomy" id="2025509"/>
    <lineage>
        <taxon>Bacteria</taxon>
        <taxon>Pseudomonadati</taxon>
        <taxon>Bacteroidota</taxon>
        <taxon>Cytophagia</taxon>
        <taxon>Cytophagales</taxon>
        <taxon>Hymenobacteraceae</taxon>
        <taxon>Hymenobacter</taxon>
    </lineage>
</organism>
<evidence type="ECO:0000313" key="4">
    <source>
        <dbReference type="Proteomes" id="UP001479606"/>
    </source>
</evidence>
<keyword evidence="2" id="KW-0812">Transmembrane</keyword>
<accession>A0ABU9LVU6</accession>
<feature type="transmembrane region" description="Helical" evidence="2">
    <location>
        <begin position="139"/>
        <end position="161"/>
    </location>
</feature>
<gene>
    <name evidence="3" type="ORF">AAFH49_06455</name>
</gene>
<keyword evidence="2" id="KW-0472">Membrane</keyword>
<feature type="transmembrane region" description="Helical" evidence="2">
    <location>
        <begin position="213"/>
        <end position="233"/>
    </location>
</feature>